<keyword evidence="11" id="KW-1185">Reference proteome</keyword>
<name>A0A834X2U4_9FABA</name>
<organism evidence="10 11">
    <name type="scientific">Senna tora</name>
    <dbReference type="NCBI Taxonomy" id="362788"/>
    <lineage>
        <taxon>Eukaryota</taxon>
        <taxon>Viridiplantae</taxon>
        <taxon>Streptophyta</taxon>
        <taxon>Embryophyta</taxon>
        <taxon>Tracheophyta</taxon>
        <taxon>Spermatophyta</taxon>
        <taxon>Magnoliopsida</taxon>
        <taxon>eudicotyledons</taxon>
        <taxon>Gunneridae</taxon>
        <taxon>Pentapetalae</taxon>
        <taxon>rosids</taxon>
        <taxon>fabids</taxon>
        <taxon>Fabales</taxon>
        <taxon>Fabaceae</taxon>
        <taxon>Caesalpinioideae</taxon>
        <taxon>Cassia clade</taxon>
        <taxon>Senna</taxon>
    </lineage>
</organism>
<dbReference type="GO" id="GO:0040029">
    <property type="term" value="P:epigenetic regulation of gene expression"/>
    <property type="evidence" value="ECO:0007669"/>
    <property type="project" value="UniProtKB-ARBA"/>
</dbReference>
<evidence type="ECO:0000256" key="3">
    <source>
        <dbReference type="ARBA" id="ARBA00023002"/>
    </source>
</evidence>
<evidence type="ECO:0000259" key="8">
    <source>
        <dbReference type="PROSITE" id="PS51183"/>
    </source>
</evidence>
<keyword evidence="5" id="KW-0805">Transcription regulation</keyword>
<feature type="domain" description="JmjN" evidence="8">
    <location>
        <begin position="55"/>
        <end position="96"/>
    </location>
</feature>
<evidence type="ECO:0000256" key="4">
    <source>
        <dbReference type="ARBA" id="ARBA00023004"/>
    </source>
</evidence>
<protein>
    <submittedName>
        <fullName evidence="10">Lysine-specific demethylase JMJ706-like</fullName>
    </submittedName>
</protein>
<dbReference type="SUPFAM" id="SSF51197">
    <property type="entry name" value="Clavaminate synthase-like"/>
    <property type="match status" value="1"/>
</dbReference>
<accession>A0A834X2U4</accession>
<dbReference type="PANTHER" id="PTHR10694">
    <property type="entry name" value="LYSINE-SPECIFIC DEMETHYLASE"/>
    <property type="match status" value="1"/>
</dbReference>
<proteinExistence type="predicted"/>
<dbReference type="EMBL" id="JAAIUW010000004">
    <property type="protein sequence ID" value="KAF7836562.1"/>
    <property type="molecule type" value="Genomic_DNA"/>
</dbReference>
<evidence type="ECO:0000256" key="7">
    <source>
        <dbReference type="ARBA" id="ARBA00023242"/>
    </source>
</evidence>
<evidence type="ECO:0000259" key="9">
    <source>
        <dbReference type="PROSITE" id="PS51184"/>
    </source>
</evidence>
<dbReference type="OrthoDB" id="1678912at2759"/>
<keyword evidence="4" id="KW-0408">Iron</keyword>
<evidence type="ECO:0000256" key="6">
    <source>
        <dbReference type="ARBA" id="ARBA00023163"/>
    </source>
</evidence>
<gene>
    <name evidence="10" type="ORF">G2W53_011421</name>
</gene>
<keyword evidence="2" id="KW-0479">Metal-binding</keyword>
<dbReference type="FunFam" id="2.60.120.650:FF:000016">
    <property type="entry name" value="Lysine-specific demethylase isoform A"/>
    <property type="match status" value="1"/>
</dbReference>
<dbReference type="GO" id="GO:0032259">
    <property type="term" value="P:methylation"/>
    <property type="evidence" value="ECO:0007669"/>
    <property type="project" value="UniProtKB-KW"/>
</dbReference>
<evidence type="ECO:0000256" key="2">
    <source>
        <dbReference type="ARBA" id="ARBA00022723"/>
    </source>
</evidence>
<reference evidence="10" key="1">
    <citation type="submission" date="2020-09" db="EMBL/GenBank/DDBJ databases">
        <title>Genome-Enabled Discovery of Anthraquinone Biosynthesis in Senna tora.</title>
        <authorList>
            <person name="Kang S.-H."/>
            <person name="Pandey R.P."/>
            <person name="Lee C.-M."/>
            <person name="Sim J.-S."/>
            <person name="Jeong J.-T."/>
            <person name="Choi B.-S."/>
            <person name="Jung M."/>
            <person name="Ginzburg D."/>
            <person name="Zhao K."/>
            <person name="Won S.Y."/>
            <person name="Oh T.-J."/>
            <person name="Yu Y."/>
            <person name="Kim N.-H."/>
            <person name="Lee O.R."/>
            <person name="Lee T.-H."/>
            <person name="Bashyal P."/>
            <person name="Kim T.-S."/>
            <person name="Lee W.-H."/>
            <person name="Kawkins C."/>
            <person name="Kim C.-K."/>
            <person name="Kim J.S."/>
            <person name="Ahn B.O."/>
            <person name="Rhee S.Y."/>
            <person name="Sohng J.K."/>
        </authorList>
    </citation>
    <scope>NUCLEOTIDE SEQUENCE</scope>
    <source>
        <tissue evidence="10">Leaf</tissue>
    </source>
</reference>
<dbReference type="Pfam" id="PF02375">
    <property type="entry name" value="JmjN"/>
    <property type="match status" value="1"/>
</dbReference>
<dbReference type="GO" id="GO:0141052">
    <property type="term" value="F:histone H3 demethylase activity"/>
    <property type="evidence" value="ECO:0007669"/>
    <property type="project" value="UniProtKB-ARBA"/>
</dbReference>
<keyword evidence="6" id="KW-0804">Transcription</keyword>
<dbReference type="InterPro" id="IPR003349">
    <property type="entry name" value="JmjN"/>
</dbReference>
<evidence type="ECO:0000313" key="10">
    <source>
        <dbReference type="EMBL" id="KAF7836562.1"/>
    </source>
</evidence>
<dbReference type="GO" id="GO:0005634">
    <property type="term" value="C:nucleus"/>
    <property type="evidence" value="ECO:0007669"/>
    <property type="project" value="TreeGrafter"/>
</dbReference>
<dbReference type="SMART" id="SM00545">
    <property type="entry name" value="JmjN"/>
    <property type="match status" value="1"/>
</dbReference>
<keyword evidence="7" id="KW-0539">Nucleus</keyword>
<evidence type="ECO:0000313" key="11">
    <source>
        <dbReference type="Proteomes" id="UP000634136"/>
    </source>
</evidence>
<sequence>MYRRPPRMEACVTGKVSNRNHIKSTNRTDDLKDIPSKMKKVDLKDQEWINKIPKCPVYCPSQEEFEDPLVYLHKIAPEAHKYGICKIVSPINATIPSAIVLMKEIKDFKFETIVQPLGFSERNDNDEITFSLRGRKYTYREFETLANKAFRSRFYSSGGLPSSYVEKLFWYEMEHGEMETVEYGVNVEGSAFSCDPHDNLGKSKWNLKNFSRLQNSILRLIDREIPGITDPMLYIGMLFSMFAWHVEDHYLYSINYHHSGANKTWYGVPSHAASRFENVVSDHVYRKEILSEKHGEDRAFELLAHKTTMFSPAVLLQHDVPVYKAVQKPGEFVITFPRAYHAGFSHGFNCGEAVNFATSNWFPLGAEASRRYSHLSMMPIIPYEELLCKEAMLIHKASKVRGLKNKPEDLASYHATKLSFMNLMRFYKNTLLRLSSSRKYSRSSNSLGTMICSHCHRDCYVAYLLCKYCDSHPICLFHDKRAQTCSCGKQYTIFKTDDMLALEDVAASFEQEKDILLEAEDTVELNLVKNKKIVFKFSRKRGPPTVIEYKRPQMNSKLLRTEPNMTLSSPTVAVPSTT</sequence>
<comment type="cofactor">
    <cofactor evidence="1">
        <name>Fe(2+)</name>
        <dbReference type="ChEBI" id="CHEBI:29033"/>
    </cofactor>
</comment>
<comment type="caution">
    <text evidence="10">The sequence shown here is derived from an EMBL/GenBank/DDBJ whole genome shotgun (WGS) entry which is preliminary data.</text>
</comment>
<dbReference type="GO" id="GO:0046872">
    <property type="term" value="F:metal ion binding"/>
    <property type="evidence" value="ECO:0007669"/>
    <property type="project" value="UniProtKB-KW"/>
</dbReference>
<dbReference type="AlphaFoldDB" id="A0A834X2U4"/>
<keyword evidence="10" id="KW-0489">Methyltransferase</keyword>
<dbReference type="Gene3D" id="2.60.120.650">
    <property type="entry name" value="Cupin"/>
    <property type="match status" value="1"/>
</dbReference>
<dbReference type="SMART" id="SM00558">
    <property type="entry name" value="JmjC"/>
    <property type="match status" value="1"/>
</dbReference>
<evidence type="ECO:0000256" key="1">
    <source>
        <dbReference type="ARBA" id="ARBA00001954"/>
    </source>
</evidence>
<keyword evidence="10" id="KW-0808">Transferase</keyword>
<dbReference type="PROSITE" id="PS51184">
    <property type="entry name" value="JMJC"/>
    <property type="match status" value="1"/>
</dbReference>
<dbReference type="GO" id="GO:0016491">
    <property type="term" value="F:oxidoreductase activity"/>
    <property type="evidence" value="ECO:0007669"/>
    <property type="project" value="UniProtKB-KW"/>
</dbReference>
<evidence type="ECO:0000256" key="5">
    <source>
        <dbReference type="ARBA" id="ARBA00023015"/>
    </source>
</evidence>
<dbReference type="GO" id="GO:0000785">
    <property type="term" value="C:chromatin"/>
    <property type="evidence" value="ECO:0007669"/>
    <property type="project" value="TreeGrafter"/>
</dbReference>
<feature type="domain" description="JmjC" evidence="9">
    <location>
        <begin position="199"/>
        <end position="373"/>
    </location>
</feature>
<dbReference type="PANTHER" id="PTHR10694:SF106">
    <property type="entry name" value="TRANSCRIPTION FACTOR JUMONJI FAMILY PROTEIN"/>
    <property type="match status" value="1"/>
</dbReference>
<dbReference type="Pfam" id="PF02373">
    <property type="entry name" value="JmjC"/>
    <property type="match status" value="1"/>
</dbReference>
<keyword evidence="3" id="KW-0560">Oxidoreductase</keyword>
<dbReference type="Proteomes" id="UP000634136">
    <property type="component" value="Unassembled WGS sequence"/>
</dbReference>
<dbReference type="InterPro" id="IPR003347">
    <property type="entry name" value="JmjC_dom"/>
</dbReference>
<dbReference type="PROSITE" id="PS51183">
    <property type="entry name" value="JMJN"/>
    <property type="match status" value="1"/>
</dbReference>
<dbReference type="GO" id="GO:0008168">
    <property type="term" value="F:methyltransferase activity"/>
    <property type="evidence" value="ECO:0007669"/>
    <property type="project" value="UniProtKB-KW"/>
</dbReference>